<name>A0A9P6DRK4_9AGAM</name>
<protein>
    <submittedName>
        <fullName evidence="2">Polysaccharide lyase family 14 protein</fullName>
    </submittedName>
</protein>
<keyword evidence="3" id="KW-1185">Reference proteome</keyword>
<dbReference type="AlphaFoldDB" id="A0A9P6DRK4"/>
<dbReference type="EMBL" id="MU129004">
    <property type="protein sequence ID" value="KAF9511207.1"/>
    <property type="molecule type" value="Genomic_DNA"/>
</dbReference>
<proteinExistence type="predicted"/>
<keyword evidence="2" id="KW-0456">Lyase</keyword>
<gene>
    <name evidence="2" type="ORF">BS47DRAFT_1299298</name>
</gene>
<dbReference type="Proteomes" id="UP000886523">
    <property type="component" value="Unassembled WGS sequence"/>
</dbReference>
<dbReference type="Pfam" id="PF21294">
    <property type="entry name" value="Polysacc_lyase_14"/>
    <property type="match status" value="1"/>
</dbReference>
<comment type="caution">
    <text evidence="2">The sequence shown here is derived from an EMBL/GenBank/DDBJ whole genome shotgun (WGS) entry which is preliminary data.</text>
</comment>
<evidence type="ECO:0000313" key="3">
    <source>
        <dbReference type="Proteomes" id="UP000886523"/>
    </source>
</evidence>
<dbReference type="PANTHER" id="PTHR40124:SF1">
    <property type="entry name" value="DISAGGREGATASE RELATED REPEAT PROTEIN"/>
    <property type="match status" value="1"/>
</dbReference>
<dbReference type="Gene3D" id="2.60.120.200">
    <property type="match status" value="1"/>
</dbReference>
<accession>A0A9P6DRK4</accession>
<evidence type="ECO:0000313" key="2">
    <source>
        <dbReference type="EMBL" id="KAF9511207.1"/>
    </source>
</evidence>
<dbReference type="PANTHER" id="PTHR40124">
    <property type="match status" value="1"/>
</dbReference>
<evidence type="ECO:0000259" key="1">
    <source>
        <dbReference type="Pfam" id="PF21294"/>
    </source>
</evidence>
<organism evidence="2 3">
    <name type="scientific">Hydnum rufescens UP504</name>
    <dbReference type="NCBI Taxonomy" id="1448309"/>
    <lineage>
        <taxon>Eukaryota</taxon>
        <taxon>Fungi</taxon>
        <taxon>Dikarya</taxon>
        <taxon>Basidiomycota</taxon>
        <taxon>Agaricomycotina</taxon>
        <taxon>Agaricomycetes</taxon>
        <taxon>Cantharellales</taxon>
        <taxon>Hydnaceae</taxon>
        <taxon>Hydnum</taxon>
    </lineage>
</organism>
<dbReference type="OrthoDB" id="10069995at2759"/>
<reference evidence="2" key="1">
    <citation type="journal article" date="2020" name="Nat. Commun.">
        <title>Large-scale genome sequencing of mycorrhizal fungi provides insights into the early evolution of symbiotic traits.</title>
        <authorList>
            <person name="Miyauchi S."/>
            <person name="Kiss E."/>
            <person name="Kuo A."/>
            <person name="Drula E."/>
            <person name="Kohler A."/>
            <person name="Sanchez-Garcia M."/>
            <person name="Morin E."/>
            <person name="Andreopoulos B."/>
            <person name="Barry K.W."/>
            <person name="Bonito G."/>
            <person name="Buee M."/>
            <person name="Carver A."/>
            <person name="Chen C."/>
            <person name="Cichocki N."/>
            <person name="Clum A."/>
            <person name="Culley D."/>
            <person name="Crous P.W."/>
            <person name="Fauchery L."/>
            <person name="Girlanda M."/>
            <person name="Hayes R.D."/>
            <person name="Keri Z."/>
            <person name="LaButti K."/>
            <person name="Lipzen A."/>
            <person name="Lombard V."/>
            <person name="Magnuson J."/>
            <person name="Maillard F."/>
            <person name="Murat C."/>
            <person name="Nolan M."/>
            <person name="Ohm R.A."/>
            <person name="Pangilinan J."/>
            <person name="Pereira M.F."/>
            <person name="Perotto S."/>
            <person name="Peter M."/>
            <person name="Pfister S."/>
            <person name="Riley R."/>
            <person name="Sitrit Y."/>
            <person name="Stielow J.B."/>
            <person name="Szollosi G."/>
            <person name="Zifcakova L."/>
            <person name="Stursova M."/>
            <person name="Spatafora J.W."/>
            <person name="Tedersoo L."/>
            <person name="Vaario L.M."/>
            <person name="Yamada A."/>
            <person name="Yan M."/>
            <person name="Wang P."/>
            <person name="Xu J."/>
            <person name="Bruns T."/>
            <person name="Baldrian P."/>
            <person name="Vilgalys R."/>
            <person name="Dunand C."/>
            <person name="Henrissat B."/>
            <person name="Grigoriev I.V."/>
            <person name="Hibbett D."/>
            <person name="Nagy L.G."/>
            <person name="Martin F.M."/>
        </authorList>
    </citation>
    <scope>NUCLEOTIDE SEQUENCE</scope>
    <source>
        <strain evidence="2">UP504</strain>
    </source>
</reference>
<sequence length="286" mass="30782">MTVIPTTPPTPAYAHVPSSTWSLPAQFTALDCFKIGKFADGQSNLAVVTGVPGSASATISAPAAQPTTSVPSWNNDTDAVIQLLYPAGSVNPGSELQGGVDLYANPLPMKDAHNVTMEYSVFIDKDFDFVKGGKLPGLYGGHMGCSGGNIASDCFSTRLMWRPDGAGELYLYVEQSKQLPSLCSTPPLSVCDSDYGLSIGRGSFHWARGQWTHVRQTVRLNTPGIPDGGFTLDVNGNRVITLDSVFYRSPRILTPCDSFFGGHDASWATPRDQYMWFKDFALAVNN</sequence>
<feature type="domain" description="Polysaccharide lyase 14" evidence="1">
    <location>
        <begin position="75"/>
        <end position="280"/>
    </location>
</feature>
<dbReference type="GO" id="GO:0016829">
    <property type="term" value="F:lyase activity"/>
    <property type="evidence" value="ECO:0007669"/>
    <property type="project" value="UniProtKB-KW"/>
</dbReference>
<dbReference type="InterPro" id="IPR048958">
    <property type="entry name" value="Polysacc_lyase_14"/>
</dbReference>